<dbReference type="SUPFAM" id="SSF63862">
    <property type="entry name" value="Thiamin pyrophosphokinase, substrate-binding domain"/>
    <property type="match status" value="1"/>
</dbReference>
<dbReference type="InterPro" id="IPR006282">
    <property type="entry name" value="Thi_PPkinase"/>
</dbReference>
<feature type="domain" description="Thiamin pyrophosphokinase thiamin-binding" evidence="6">
    <location>
        <begin position="189"/>
        <end position="223"/>
    </location>
</feature>
<dbReference type="InterPro" id="IPR007373">
    <property type="entry name" value="Thiamin_PyroPKinase_B1-bd"/>
</dbReference>
<dbReference type="Proteomes" id="UP000664169">
    <property type="component" value="Unassembled WGS sequence"/>
</dbReference>
<keyword evidence="1" id="KW-0808">Transferase</keyword>
<evidence type="ECO:0008006" key="9">
    <source>
        <dbReference type="Google" id="ProtNLM"/>
    </source>
</evidence>
<dbReference type="Pfam" id="PF04265">
    <property type="entry name" value="TPK_B1_binding"/>
    <property type="match status" value="1"/>
</dbReference>
<keyword evidence="3" id="KW-0418">Kinase</keyword>
<dbReference type="PANTHER" id="PTHR13622">
    <property type="entry name" value="THIAMIN PYROPHOSPHOKINASE"/>
    <property type="match status" value="1"/>
</dbReference>
<dbReference type="NCBIfam" id="TIGR01378">
    <property type="entry name" value="thi_PPkinase"/>
    <property type="match status" value="1"/>
</dbReference>
<dbReference type="GO" id="GO:0030975">
    <property type="term" value="F:thiamine binding"/>
    <property type="evidence" value="ECO:0007669"/>
    <property type="project" value="InterPro"/>
</dbReference>
<dbReference type="InterPro" id="IPR036759">
    <property type="entry name" value="TPK_catalytic_sf"/>
</dbReference>
<keyword evidence="2" id="KW-0547">Nucleotide-binding</keyword>
<dbReference type="GO" id="GO:0006772">
    <property type="term" value="P:thiamine metabolic process"/>
    <property type="evidence" value="ECO:0007669"/>
    <property type="project" value="InterPro"/>
</dbReference>
<dbReference type="GO" id="GO:0004788">
    <property type="term" value="F:thiamine diphosphokinase activity"/>
    <property type="evidence" value="ECO:0007669"/>
    <property type="project" value="InterPro"/>
</dbReference>
<evidence type="ECO:0000313" key="7">
    <source>
        <dbReference type="EMBL" id="CAF9931844.1"/>
    </source>
</evidence>
<evidence type="ECO:0000259" key="5">
    <source>
        <dbReference type="Pfam" id="PF04263"/>
    </source>
</evidence>
<sequence>MTREKRWHPTRFLENHDTVYSVIVLNTPINNKKNFISICSNAKSIVAADGGANRILDLKLSGGNAEVTTPHAIVGDLDSIRDDVCQFYKAKGIHFEHDSDQYSTDFTKSLKHMKKLQNRSQRNSSIVVFGGLGGRPDQAFSQLHQLDVAAQDADLASCDLYLFTDEGIIFLLEKGINVIDTSRWPDLITENIGIIPLGKPAIISTKGLEWDVKDWNTSFGTQSTKSGGYNERESLVHSRACFEELRVKLGLVSTTIFKEYEILSPTGSSSIATWLLDFFYWAWRWHYVNIDYFKTMVFCYRLRIACEEYRLGGIWQFPL</sequence>
<dbReference type="SUPFAM" id="SSF63999">
    <property type="entry name" value="Thiamin pyrophosphokinase, catalytic domain"/>
    <property type="match status" value="1"/>
</dbReference>
<dbReference type="PANTHER" id="PTHR13622:SF8">
    <property type="entry name" value="THIAMIN PYROPHOSPHOKINASE 1"/>
    <property type="match status" value="1"/>
</dbReference>
<evidence type="ECO:0000313" key="8">
    <source>
        <dbReference type="Proteomes" id="UP000664169"/>
    </source>
</evidence>
<accession>A0A8H3FZ47</accession>
<evidence type="ECO:0000256" key="2">
    <source>
        <dbReference type="ARBA" id="ARBA00022741"/>
    </source>
</evidence>
<protein>
    <recommendedName>
        <fullName evidence="9">Thiamine diphosphokinase</fullName>
    </recommendedName>
</protein>
<evidence type="ECO:0000256" key="3">
    <source>
        <dbReference type="ARBA" id="ARBA00022777"/>
    </source>
</evidence>
<dbReference type="AlphaFoldDB" id="A0A8H3FZ47"/>
<dbReference type="CDD" id="cd07995">
    <property type="entry name" value="TPK"/>
    <property type="match status" value="1"/>
</dbReference>
<organism evidence="7 8">
    <name type="scientific">Gomphillus americanus</name>
    <dbReference type="NCBI Taxonomy" id="1940652"/>
    <lineage>
        <taxon>Eukaryota</taxon>
        <taxon>Fungi</taxon>
        <taxon>Dikarya</taxon>
        <taxon>Ascomycota</taxon>
        <taxon>Pezizomycotina</taxon>
        <taxon>Lecanoromycetes</taxon>
        <taxon>OSLEUM clade</taxon>
        <taxon>Ostropomycetidae</taxon>
        <taxon>Ostropales</taxon>
        <taxon>Graphidaceae</taxon>
        <taxon>Gomphilloideae</taxon>
        <taxon>Gomphillus</taxon>
    </lineage>
</organism>
<dbReference type="Gene3D" id="3.40.50.10240">
    <property type="entry name" value="Thiamin pyrophosphokinase, catalytic domain"/>
    <property type="match status" value="1"/>
</dbReference>
<evidence type="ECO:0000256" key="1">
    <source>
        <dbReference type="ARBA" id="ARBA00022679"/>
    </source>
</evidence>
<proteinExistence type="predicted"/>
<reference evidence="7" key="1">
    <citation type="submission" date="2021-03" db="EMBL/GenBank/DDBJ databases">
        <authorList>
            <person name="Tagirdzhanova G."/>
        </authorList>
    </citation>
    <scope>NUCLEOTIDE SEQUENCE</scope>
</reference>
<dbReference type="GO" id="GO:0005524">
    <property type="term" value="F:ATP binding"/>
    <property type="evidence" value="ECO:0007669"/>
    <property type="project" value="UniProtKB-KW"/>
</dbReference>
<keyword evidence="4" id="KW-0067">ATP-binding</keyword>
<dbReference type="GO" id="GO:0016301">
    <property type="term" value="F:kinase activity"/>
    <property type="evidence" value="ECO:0007669"/>
    <property type="project" value="UniProtKB-KW"/>
</dbReference>
<evidence type="ECO:0000256" key="4">
    <source>
        <dbReference type="ARBA" id="ARBA00022840"/>
    </source>
</evidence>
<dbReference type="Pfam" id="PF04263">
    <property type="entry name" value="TPK_catalytic"/>
    <property type="match status" value="1"/>
</dbReference>
<dbReference type="OrthoDB" id="25149at2759"/>
<keyword evidence="8" id="KW-1185">Reference proteome</keyword>
<feature type="domain" description="Thiamin pyrophosphokinase catalytic" evidence="5">
    <location>
        <begin position="38"/>
        <end position="146"/>
    </location>
</feature>
<comment type="caution">
    <text evidence="7">The sequence shown here is derived from an EMBL/GenBank/DDBJ whole genome shotgun (WGS) entry which is preliminary data.</text>
</comment>
<name>A0A8H3FZ47_9LECA</name>
<dbReference type="EMBL" id="CAJPDQ010000041">
    <property type="protein sequence ID" value="CAF9931844.1"/>
    <property type="molecule type" value="Genomic_DNA"/>
</dbReference>
<evidence type="ECO:0000259" key="6">
    <source>
        <dbReference type="Pfam" id="PF04265"/>
    </source>
</evidence>
<dbReference type="InterPro" id="IPR007371">
    <property type="entry name" value="TPK_catalytic"/>
</dbReference>
<dbReference type="InterPro" id="IPR036371">
    <property type="entry name" value="TPK_B1-bd_sf"/>
</dbReference>
<gene>
    <name evidence="7" type="ORF">GOMPHAMPRED_006423</name>
</gene>
<dbReference type="GO" id="GO:0009229">
    <property type="term" value="P:thiamine diphosphate biosynthetic process"/>
    <property type="evidence" value="ECO:0007669"/>
    <property type="project" value="InterPro"/>
</dbReference>